<evidence type="ECO:0000259" key="10">
    <source>
        <dbReference type="PROSITE" id="PS50198"/>
    </source>
</evidence>
<dbReference type="Proteomes" id="UP000305131">
    <property type="component" value="Unassembled WGS sequence"/>
</dbReference>
<evidence type="ECO:0000256" key="4">
    <source>
        <dbReference type="ARBA" id="ARBA00018370"/>
    </source>
</evidence>
<reference evidence="11 12" key="1">
    <citation type="submission" date="2019-05" db="EMBL/GenBank/DDBJ databases">
        <authorList>
            <person name="Zhou X."/>
        </authorList>
    </citation>
    <scope>NUCLEOTIDE SEQUENCE [LARGE SCALE GENOMIC DNA]</scope>
    <source>
        <strain evidence="11 12">DSM 432</strain>
    </source>
</reference>
<gene>
    <name evidence="11" type="ORF">FBQ73_12240</name>
</gene>
<comment type="caution">
    <text evidence="11">The sequence shown here is derived from an EMBL/GenBank/DDBJ whole genome shotgun (WGS) entry which is preliminary data.</text>
</comment>
<keyword evidence="5 8" id="KW-0697">Rotamase</keyword>
<dbReference type="InterPro" id="IPR050245">
    <property type="entry name" value="PrsA_foldase"/>
</dbReference>
<dbReference type="InterPro" id="IPR046357">
    <property type="entry name" value="PPIase_dom_sf"/>
</dbReference>
<feature type="compositionally biased region" description="Low complexity" evidence="9">
    <location>
        <begin position="314"/>
        <end position="324"/>
    </location>
</feature>
<dbReference type="InterPro" id="IPR000297">
    <property type="entry name" value="PPIase_PpiC"/>
</dbReference>
<feature type="region of interest" description="Disordered" evidence="9">
    <location>
        <begin position="1"/>
        <end position="29"/>
    </location>
</feature>
<keyword evidence="8 11" id="KW-0413">Isomerase</keyword>
<dbReference type="Gene3D" id="1.10.8.1040">
    <property type="match status" value="1"/>
</dbReference>
<sequence>MPSCQPRRAKRGCAPLRPARRHPEETGPMMRSAKTRLFAAALAATVSVASVSAALAQGTAPAAPPAAAQAAPGPDTVVATVNGTPIRQSEVNIALEDIGAGLPPQLQGPQREEYVLSFLTDMTLLAKAAEAQKLDQTPDFQQRLAYARTKALMETLMTQEAKKAVSEEAKRKTYDEFVKSAPAEGEVRARHILVDDEAKAKEIAKKAKAGEDFSKLAKEYSKDSAEDGGDLGYFTKDQMVPEFADAAFKLEKGQVSDPVKSQFGWHVIKVEDKRQKPVPTYEQVSDQVEQYLVRKSQADLVTKLRTDAKIEKTAAAPAPAASPAAPAPAAPAADPAKK</sequence>
<comment type="catalytic activity">
    <reaction evidence="1">
        <text>[protein]-peptidylproline (omega=180) = [protein]-peptidylproline (omega=0)</text>
        <dbReference type="Rhea" id="RHEA:16237"/>
        <dbReference type="Rhea" id="RHEA-COMP:10747"/>
        <dbReference type="Rhea" id="RHEA-COMP:10748"/>
        <dbReference type="ChEBI" id="CHEBI:83833"/>
        <dbReference type="ChEBI" id="CHEBI:83834"/>
        <dbReference type="EC" id="5.2.1.8"/>
    </reaction>
</comment>
<comment type="similarity">
    <text evidence="2">Belongs to the PpiC/parvulin rotamase family.</text>
</comment>
<dbReference type="EC" id="5.2.1.8" evidence="3"/>
<evidence type="ECO:0000256" key="2">
    <source>
        <dbReference type="ARBA" id="ARBA00007656"/>
    </source>
</evidence>
<dbReference type="AlphaFoldDB" id="A0A6C1KE06"/>
<evidence type="ECO:0000313" key="11">
    <source>
        <dbReference type="EMBL" id="TLX42420.1"/>
    </source>
</evidence>
<dbReference type="InterPro" id="IPR027304">
    <property type="entry name" value="Trigger_fact/SurA_dom_sf"/>
</dbReference>
<organism evidence="11 12">
    <name type="scientific">Xanthobacter autotrophicus</name>
    <dbReference type="NCBI Taxonomy" id="280"/>
    <lineage>
        <taxon>Bacteria</taxon>
        <taxon>Pseudomonadati</taxon>
        <taxon>Pseudomonadota</taxon>
        <taxon>Alphaproteobacteria</taxon>
        <taxon>Hyphomicrobiales</taxon>
        <taxon>Xanthobacteraceae</taxon>
        <taxon>Xanthobacter</taxon>
    </lineage>
</organism>
<evidence type="ECO:0000256" key="9">
    <source>
        <dbReference type="SAM" id="MobiDB-lite"/>
    </source>
</evidence>
<dbReference type="SUPFAM" id="SSF109998">
    <property type="entry name" value="Triger factor/SurA peptide-binding domain-like"/>
    <property type="match status" value="1"/>
</dbReference>
<dbReference type="EMBL" id="VAUP01000028">
    <property type="protein sequence ID" value="TLX42420.1"/>
    <property type="molecule type" value="Genomic_DNA"/>
</dbReference>
<dbReference type="PANTHER" id="PTHR47245:SF2">
    <property type="entry name" value="PEPTIDYL-PROLYL CIS-TRANS ISOMERASE HP_0175-RELATED"/>
    <property type="match status" value="1"/>
</dbReference>
<evidence type="ECO:0000256" key="5">
    <source>
        <dbReference type="ARBA" id="ARBA00023110"/>
    </source>
</evidence>
<protein>
    <recommendedName>
        <fullName evidence="4">Parvulin-like PPIase</fullName>
        <ecNumber evidence="3">5.2.1.8</ecNumber>
    </recommendedName>
    <alternativeName>
        <fullName evidence="6">Peptidyl-prolyl cis-trans isomerase plp</fullName>
    </alternativeName>
    <alternativeName>
        <fullName evidence="7">Rotamase plp</fullName>
    </alternativeName>
</protein>
<dbReference type="GO" id="GO:0003755">
    <property type="term" value="F:peptidyl-prolyl cis-trans isomerase activity"/>
    <property type="evidence" value="ECO:0007669"/>
    <property type="project" value="UniProtKB-KW"/>
</dbReference>
<evidence type="ECO:0000256" key="8">
    <source>
        <dbReference type="PROSITE-ProRule" id="PRU00278"/>
    </source>
</evidence>
<evidence type="ECO:0000313" key="12">
    <source>
        <dbReference type="Proteomes" id="UP000305131"/>
    </source>
</evidence>
<dbReference type="SUPFAM" id="SSF54534">
    <property type="entry name" value="FKBP-like"/>
    <property type="match status" value="1"/>
</dbReference>
<evidence type="ECO:0000256" key="3">
    <source>
        <dbReference type="ARBA" id="ARBA00013194"/>
    </source>
</evidence>
<evidence type="ECO:0000256" key="1">
    <source>
        <dbReference type="ARBA" id="ARBA00000971"/>
    </source>
</evidence>
<dbReference type="PANTHER" id="PTHR47245">
    <property type="entry name" value="PEPTIDYLPROLYL ISOMERASE"/>
    <property type="match status" value="1"/>
</dbReference>
<dbReference type="OrthoDB" id="14196at2"/>
<feature type="domain" description="PpiC" evidence="10">
    <location>
        <begin position="184"/>
        <end position="272"/>
    </location>
</feature>
<proteinExistence type="inferred from homology"/>
<name>A0A6C1KE06_XANAU</name>
<evidence type="ECO:0000256" key="7">
    <source>
        <dbReference type="ARBA" id="ARBA00031484"/>
    </source>
</evidence>
<accession>A0A6C1KE06</accession>
<dbReference type="Gene3D" id="3.10.50.40">
    <property type="match status" value="1"/>
</dbReference>
<dbReference type="PROSITE" id="PS50198">
    <property type="entry name" value="PPIC_PPIASE_2"/>
    <property type="match status" value="1"/>
</dbReference>
<feature type="region of interest" description="Disordered" evidence="9">
    <location>
        <begin position="313"/>
        <end position="338"/>
    </location>
</feature>
<dbReference type="Pfam" id="PF13616">
    <property type="entry name" value="Rotamase_3"/>
    <property type="match status" value="1"/>
</dbReference>
<evidence type="ECO:0000256" key="6">
    <source>
        <dbReference type="ARBA" id="ARBA00030642"/>
    </source>
</evidence>